<accession>A0A817W023</accession>
<feature type="non-terminal residue" evidence="1">
    <location>
        <position position="1"/>
    </location>
</feature>
<protein>
    <submittedName>
        <fullName evidence="1">Uncharacterized protein</fullName>
    </submittedName>
</protein>
<evidence type="ECO:0000313" key="2">
    <source>
        <dbReference type="Proteomes" id="UP000663865"/>
    </source>
</evidence>
<reference evidence="1" key="1">
    <citation type="submission" date="2021-02" db="EMBL/GenBank/DDBJ databases">
        <authorList>
            <person name="Nowell W R."/>
        </authorList>
    </citation>
    <scope>NUCLEOTIDE SEQUENCE</scope>
</reference>
<gene>
    <name evidence="1" type="ORF">KIK155_LOCUS3176</name>
</gene>
<organism evidence="1 2">
    <name type="scientific">Rotaria socialis</name>
    <dbReference type="NCBI Taxonomy" id="392032"/>
    <lineage>
        <taxon>Eukaryota</taxon>
        <taxon>Metazoa</taxon>
        <taxon>Spiralia</taxon>
        <taxon>Gnathifera</taxon>
        <taxon>Rotifera</taxon>
        <taxon>Eurotatoria</taxon>
        <taxon>Bdelloidea</taxon>
        <taxon>Philodinida</taxon>
        <taxon>Philodinidae</taxon>
        <taxon>Rotaria</taxon>
    </lineage>
</organism>
<evidence type="ECO:0000313" key="1">
    <source>
        <dbReference type="EMBL" id="CAF3346203.1"/>
    </source>
</evidence>
<sequence length="169" mass="19444">CSKLVTEPRATDVNKSKLIGQDNKKVKLDVKNIKLKPKAKSMHDINKIVKVKTSTYDEVEPKAESLEDILAEFNFQYNKDNGIKIIINDKVEPKVVNVVKYSSKFNISPDRISRVDYKSNNVKPRAKEFEEEEDNVNIQFDVNENIEYDEGPFTEGPFTMFDDGTFALY</sequence>
<comment type="caution">
    <text evidence="1">The sequence shown here is derived from an EMBL/GenBank/DDBJ whole genome shotgun (WGS) entry which is preliminary data.</text>
</comment>
<proteinExistence type="predicted"/>
<dbReference type="Proteomes" id="UP000663865">
    <property type="component" value="Unassembled WGS sequence"/>
</dbReference>
<dbReference type="AlphaFoldDB" id="A0A817W023"/>
<name>A0A817W023_9BILA</name>
<dbReference type="EMBL" id="CAJNYV010000125">
    <property type="protein sequence ID" value="CAF3346203.1"/>
    <property type="molecule type" value="Genomic_DNA"/>
</dbReference>